<protein>
    <submittedName>
        <fullName evidence="3">Uncharacterized protein</fullName>
    </submittedName>
</protein>
<dbReference type="EMBL" id="CP060394">
    <property type="protein sequence ID" value="QNI34508.1"/>
    <property type="molecule type" value="Genomic_DNA"/>
</dbReference>
<gene>
    <name evidence="3" type="ORF">H7849_11795</name>
</gene>
<reference evidence="3 4" key="1">
    <citation type="submission" date="2020-08" db="EMBL/GenBank/DDBJ databases">
        <title>Edaphobacter telluris sp. nov. and Acidobacterium dinghuensis sp. nov., two acidobacteria isolated from forest soil.</title>
        <authorList>
            <person name="Fu J."/>
            <person name="Qiu L."/>
        </authorList>
    </citation>
    <scope>NUCLEOTIDE SEQUENCE [LARGE SCALE GENOMIC DNA]</scope>
    <source>
        <strain evidence="3">4Y35</strain>
    </source>
</reference>
<dbReference type="KEGG" id="adin:H7849_11795"/>
<dbReference type="Proteomes" id="UP000515312">
    <property type="component" value="Chromosome"/>
</dbReference>
<sequence length="183" mass="20075">MNQTFIRPEPEVVDALAKRYQDAKEALAQKKAEFESIEQEAVAMVTEHGIVPPYAEKSRRLTGKLAELTVTRGDTLTINDERVETLREALDANGHGAFFPKLFTLRSKYEVVEGAESALKSESLPKRLAEKVLNLWGRCISVKAKKPSLKVVLADPAKPAKKAKNGVPTDRSSSVGFQKGGAQ</sequence>
<keyword evidence="4" id="KW-1185">Reference proteome</keyword>
<feature type="region of interest" description="Disordered" evidence="2">
    <location>
        <begin position="157"/>
        <end position="183"/>
    </location>
</feature>
<evidence type="ECO:0000313" key="4">
    <source>
        <dbReference type="Proteomes" id="UP000515312"/>
    </source>
</evidence>
<proteinExistence type="predicted"/>
<keyword evidence="1" id="KW-0175">Coiled coil</keyword>
<dbReference type="AlphaFoldDB" id="A0A7G8BPN8"/>
<dbReference type="RefSeq" id="WP_186746725.1">
    <property type="nucleotide sequence ID" value="NZ_CP060394.1"/>
</dbReference>
<name>A0A7G8BPN8_9BACT</name>
<evidence type="ECO:0000313" key="3">
    <source>
        <dbReference type="EMBL" id="QNI34508.1"/>
    </source>
</evidence>
<feature type="coiled-coil region" evidence="1">
    <location>
        <begin position="13"/>
        <end position="40"/>
    </location>
</feature>
<evidence type="ECO:0000256" key="1">
    <source>
        <dbReference type="SAM" id="Coils"/>
    </source>
</evidence>
<accession>A0A7G8BPN8</accession>
<organism evidence="3 4">
    <name type="scientific">Alloacidobacterium dinghuense</name>
    <dbReference type="NCBI Taxonomy" id="2763107"/>
    <lineage>
        <taxon>Bacteria</taxon>
        <taxon>Pseudomonadati</taxon>
        <taxon>Acidobacteriota</taxon>
        <taxon>Terriglobia</taxon>
        <taxon>Terriglobales</taxon>
        <taxon>Acidobacteriaceae</taxon>
        <taxon>Alloacidobacterium</taxon>
    </lineage>
</organism>
<evidence type="ECO:0000256" key="2">
    <source>
        <dbReference type="SAM" id="MobiDB-lite"/>
    </source>
</evidence>